<dbReference type="AlphaFoldDB" id="A0A064BY00"/>
<dbReference type="PROSITE" id="PS50943">
    <property type="entry name" value="HTH_CROC1"/>
    <property type="match status" value="1"/>
</dbReference>
<evidence type="ECO:0000313" key="5">
    <source>
        <dbReference type="Proteomes" id="UP000315060"/>
    </source>
</evidence>
<dbReference type="Gene3D" id="1.25.40.10">
    <property type="entry name" value="Tetratricopeptide repeat domain"/>
    <property type="match status" value="1"/>
</dbReference>
<reference evidence="3 5" key="2">
    <citation type="submission" date="2019-07" db="EMBL/GenBank/DDBJ databases">
        <authorList>
            <person name="Mohale T."/>
        </authorList>
    </citation>
    <scope>NUCLEOTIDE SEQUENCE [LARGE SCALE GENOMIC DNA]</scope>
    <source>
        <strain evidence="3 5">NTPn 59</strain>
    </source>
</reference>
<dbReference type="Proteomes" id="UP000045541">
    <property type="component" value="Unassembled WGS sequence"/>
</dbReference>
<evidence type="ECO:0000259" key="1">
    <source>
        <dbReference type="PROSITE" id="PS50943"/>
    </source>
</evidence>
<protein>
    <submittedName>
        <fullName evidence="3">Helix-turn-helix transcriptional regulator</fullName>
    </submittedName>
    <submittedName>
        <fullName evidence="2">Transcriptional activator</fullName>
    </submittedName>
</protein>
<sequence>MLIGQKIKEIRIEKGVSRPDFCGDEQELTVRQLSRIESGASQPSLPKLDYIARRLGVPVYSLMPDFSALPSAYLELKYQILREPIYGKEEEYDKKEACLEEIYKTYFDNLPKEEQLACEVLQACLDTSRTRRPEYAELILEEHMPQIIEKEVYSTNDMLLIRLFFYQMLIRKDLAKFINQIEKLMLFLLEQKKVTKLENFFIIRDTLISGMCCLEKVGVTDCFNDYLSCLQEIMDKTQDYQKKPLVFLFLWKQALREERDFSLAESFYQSSKTFAQLIGDEFLVKKLTEEWQEDVKKYL</sequence>
<organism evidence="2 4">
    <name type="scientific">Streptococcus pneumoniae</name>
    <dbReference type="NCBI Taxonomy" id="1313"/>
    <lineage>
        <taxon>Bacteria</taxon>
        <taxon>Bacillati</taxon>
        <taxon>Bacillota</taxon>
        <taxon>Bacilli</taxon>
        <taxon>Lactobacillales</taxon>
        <taxon>Streptococcaceae</taxon>
        <taxon>Streptococcus</taxon>
    </lineage>
</organism>
<reference evidence="2 4" key="1">
    <citation type="submission" date="2015-03" db="EMBL/GenBank/DDBJ databases">
        <authorList>
            <consortium name="Pathogen Informatics"/>
            <person name="Murphy D."/>
        </authorList>
    </citation>
    <scope>NUCLEOTIDE SEQUENCE [LARGE SCALE GENOMIC DNA]</scope>
    <source>
        <strain evidence="2 4">0310</strain>
    </source>
</reference>
<evidence type="ECO:0000313" key="3">
    <source>
        <dbReference type="EMBL" id="TVX70438.1"/>
    </source>
</evidence>
<proteinExistence type="predicted"/>
<evidence type="ECO:0000313" key="4">
    <source>
        <dbReference type="Proteomes" id="UP000045541"/>
    </source>
</evidence>
<dbReference type="EMBL" id="VMYC01000083">
    <property type="protein sequence ID" value="TVX70438.1"/>
    <property type="molecule type" value="Genomic_DNA"/>
</dbReference>
<feature type="domain" description="HTH cro/C1-type" evidence="1">
    <location>
        <begin position="7"/>
        <end position="62"/>
    </location>
</feature>
<gene>
    <name evidence="3" type="ORF">AZJ28_05245</name>
    <name evidence="2" type="ORF">ERS096071_01696</name>
</gene>
<dbReference type="SUPFAM" id="SSF47413">
    <property type="entry name" value="lambda repressor-like DNA-binding domains"/>
    <property type="match status" value="1"/>
</dbReference>
<dbReference type="Pfam" id="PF18710">
    <property type="entry name" value="ComR_TPR"/>
    <property type="match status" value="1"/>
</dbReference>
<name>A0A064BY00_STREE</name>
<comment type="caution">
    <text evidence="2">The sequence shown here is derived from an EMBL/GenBank/DDBJ whole genome shotgun (WGS) entry which is preliminary data.</text>
</comment>
<accession>A0A064BY00</accession>
<dbReference type="EMBL" id="CMWB01000035">
    <property type="protein sequence ID" value="CKJ25954.1"/>
    <property type="molecule type" value="Genomic_DNA"/>
</dbReference>
<dbReference type="InterPro" id="IPR010982">
    <property type="entry name" value="Lambda_DNA-bd_dom_sf"/>
</dbReference>
<dbReference type="InterPro" id="IPR001387">
    <property type="entry name" value="Cro/C1-type_HTH"/>
</dbReference>
<dbReference type="GO" id="GO:0003677">
    <property type="term" value="F:DNA binding"/>
    <property type="evidence" value="ECO:0007669"/>
    <property type="project" value="InterPro"/>
</dbReference>
<dbReference type="InterPro" id="IPR011990">
    <property type="entry name" value="TPR-like_helical_dom_sf"/>
</dbReference>
<evidence type="ECO:0000313" key="2">
    <source>
        <dbReference type="EMBL" id="CKJ25954.1"/>
    </source>
</evidence>
<dbReference type="CDD" id="cd00093">
    <property type="entry name" value="HTH_XRE"/>
    <property type="match status" value="1"/>
</dbReference>
<dbReference type="Proteomes" id="UP000315060">
    <property type="component" value="Unassembled WGS sequence"/>
</dbReference>
<dbReference type="InterPro" id="IPR040799">
    <property type="entry name" value="ComR_TPR"/>
</dbReference>